<dbReference type="Proteomes" id="UP001066276">
    <property type="component" value="Chromosome 8"/>
</dbReference>
<feature type="compositionally biased region" description="Basic and acidic residues" evidence="1">
    <location>
        <begin position="1225"/>
        <end position="1242"/>
    </location>
</feature>
<feature type="compositionally biased region" description="Basic residues" evidence="1">
    <location>
        <begin position="1443"/>
        <end position="1454"/>
    </location>
</feature>
<sequence>MLLPSDIARLVLGYLQQEKLASTCSAFIAESPDLKEYAEHYTDEGFVPGCLLSLFGKNLTTILNEYVSMKAKETTSEVPAMVSSLWKRLEYTLSQIRSMQNSAAYSAHQRARTRCGIADMRRQRMLESLTASSSSQQLGPSASNPSVAKPLIVRCALQAKSNPLFAGSSGTLENKMASDHGGKSTSTAVVCQKDGRHAHLMSPGRRKSESQRKRPHLTDKNIESSSFVLLDEQNDPLQELIDGNFPKMVIENAREKFLSNKSLQEKLAENINKFLGSDIAQASRPADSSAVDTDNAIDEILGLEGGEIHMSDEAIQDILQQTESDPAFQALFDLFDYGKHKDDRKTTEVACTHPEDIVNDSTLEEDCPDSVKTSLPLDSVSGKDVTNATRNSSTENEVSVNNITEKNTRPDAFENSLDKDGHNHGKHVSSEKVCNAVTKHPDNSVEKEEISKPTLVVLNMEHEKEKLDQGLLDVENNKQVCTIQTVATPEHDRPDSDHLQSPMDEGKSPGRKPPATPISPMVETHSAIVIETEKESSVSEHFTPNEQSLPGFGLTKPGVPEHSQVTSNVEMEDISSSKGRRRDLECEPDILNIAPLSEETNAKPFVAVPVKQSRKNDKGSTVPCQTSDCGKEHAALTEIAPVSPHSVRPIPGDRVDGHNIPVCLSPSQKEISCQPNSEEEQHQDEPEPRDALKSPVKNVDTPAAFSEAIVSTLTVPKEPVPSAATNINTDNLLQAIATIERENIITSSPSNTVATASFRDIVPGSESIFTIIDSSTVHTSAGNVPSSSSRSSDVDPSSIMSLNIIISDETSHSGDTELSNAVSSISGEDVPTIILSSPGKIRVQNVDKPQSASAEESVTSSERVADVVFVDQCLPLHTLGDQASSTLSFKVEDGTVFTLAPSLSQDGGFLQLIPASTSFGQSNNVYITTCMTDNGTFRSTASQSKITPISAKTQSQVQTPPRPRNMFSVGQTLSPKVSQGSTIIFASPVQPAMLQMGMIPLSVVGQNRNAYSAYPGQLLRMPAASPLGSRGMAKQPILPKNQKPIGSKSTIHTGRISKRKEDTLNHPPLFQPPRSETSDTVLPSEEQTKPEDNALLAPPSAPNANTKVGGSHRRVLCFEDGTSALEKASGQVPKPPTTPQNKERLDSLLHSLQAAVGASQYIKIMQSTDSNKVESNPPVVESSGMQSGVTGSRVASSSVKDADTGQRVAQSGASLDFHGNTSANKENKLRGSKEQQQKHDSPKFTASQEHNTFYDKTVPLVKEMSRKGILPNILRKSPHDPRKEVGKSHLISPLSKQAGEMLQDIQMRSPAPMQVDSGDLPLPRTPGSGMGILDCVRTPTCKNSSEEVGTPRALFLPATPELQGCSPASEAGSENSVSMAAHTLMILSRASIANTGSTTPLKDNTQQIKSRSTTKKRKLEETEECDRQTRLSKKETQSPPTPLKKKKIKKQKKKKLLDSFPAGMDVDKFLLSLHYDE</sequence>
<comment type="caution">
    <text evidence="3">The sequence shown here is derived from an EMBL/GenBank/DDBJ whole genome shotgun (WGS) entry which is preliminary data.</text>
</comment>
<dbReference type="PANTHER" id="PTHR15087:SF14">
    <property type="entry name" value="PROTEIN NPAT"/>
    <property type="match status" value="1"/>
</dbReference>
<accession>A0AAV7NGE8</accession>
<dbReference type="GO" id="GO:0003712">
    <property type="term" value="F:transcription coregulator activity"/>
    <property type="evidence" value="ECO:0007669"/>
    <property type="project" value="TreeGrafter"/>
</dbReference>
<dbReference type="Pfam" id="PF15712">
    <property type="entry name" value="NPAT_C"/>
    <property type="match status" value="1"/>
</dbReference>
<evidence type="ECO:0000313" key="3">
    <source>
        <dbReference type="EMBL" id="KAJ1113642.1"/>
    </source>
</evidence>
<evidence type="ECO:0000313" key="4">
    <source>
        <dbReference type="Proteomes" id="UP001066276"/>
    </source>
</evidence>
<gene>
    <name evidence="3" type="ORF">NDU88_001884</name>
</gene>
<feature type="region of interest" description="Disordered" evidence="1">
    <location>
        <begin position="941"/>
        <end position="963"/>
    </location>
</feature>
<proteinExistence type="predicted"/>
<feature type="compositionally biased region" description="Basic and acidic residues" evidence="1">
    <location>
        <begin position="1425"/>
        <end position="1436"/>
    </location>
</feature>
<dbReference type="InterPro" id="IPR006594">
    <property type="entry name" value="LisH"/>
</dbReference>
<dbReference type="InterPro" id="IPR031442">
    <property type="entry name" value="NPAT_C"/>
</dbReference>
<feature type="region of interest" description="Disordered" evidence="1">
    <location>
        <begin position="668"/>
        <end position="695"/>
    </location>
</feature>
<feature type="domain" description="Protein NPAT C-terminal" evidence="2">
    <location>
        <begin position="820"/>
        <end position="1477"/>
    </location>
</feature>
<dbReference type="PROSITE" id="PS50896">
    <property type="entry name" value="LISH"/>
    <property type="match status" value="1"/>
</dbReference>
<feature type="region of interest" description="Disordered" evidence="1">
    <location>
        <begin position="1168"/>
        <end position="1247"/>
    </location>
</feature>
<feature type="compositionally biased region" description="Basic and acidic residues" evidence="1">
    <location>
        <begin position="679"/>
        <end position="692"/>
    </location>
</feature>
<feature type="compositionally biased region" description="Polar residues" evidence="1">
    <location>
        <begin position="563"/>
        <end position="577"/>
    </location>
</feature>
<feature type="region of interest" description="Disordered" evidence="1">
    <location>
        <begin position="1396"/>
        <end position="1454"/>
    </location>
</feature>
<keyword evidence="4" id="KW-1185">Reference proteome</keyword>
<feature type="compositionally biased region" description="Polar residues" evidence="1">
    <location>
        <begin position="539"/>
        <end position="548"/>
    </location>
</feature>
<feature type="region of interest" description="Disordered" evidence="1">
    <location>
        <begin position="536"/>
        <end position="582"/>
    </location>
</feature>
<evidence type="ECO:0000259" key="2">
    <source>
        <dbReference type="Pfam" id="PF15712"/>
    </source>
</evidence>
<dbReference type="EMBL" id="JANPWB010000012">
    <property type="protein sequence ID" value="KAJ1113642.1"/>
    <property type="molecule type" value="Genomic_DNA"/>
</dbReference>
<feature type="compositionally biased region" description="Basic and acidic residues" evidence="1">
    <location>
        <begin position="206"/>
        <end position="220"/>
    </location>
</feature>
<feature type="region of interest" description="Disordered" evidence="1">
    <location>
        <begin position="195"/>
        <end position="220"/>
    </location>
</feature>
<dbReference type="GO" id="GO:0005634">
    <property type="term" value="C:nucleus"/>
    <property type="evidence" value="ECO:0007669"/>
    <property type="project" value="TreeGrafter"/>
</dbReference>
<feature type="compositionally biased region" description="Polar residues" evidence="1">
    <location>
        <begin position="1396"/>
        <end position="1411"/>
    </location>
</feature>
<organism evidence="3 4">
    <name type="scientific">Pleurodeles waltl</name>
    <name type="common">Iberian ribbed newt</name>
    <dbReference type="NCBI Taxonomy" id="8319"/>
    <lineage>
        <taxon>Eukaryota</taxon>
        <taxon>Metazoa</taxon>
        <taxon>Chordata</taxon>
        <taxon>Craniata</taxon>
        <taxon>Vertebrata</taxon>
        <taxon>Euteleostomi</taxon>
        <taxon>Amphibia</taxon>
        <taxon>Batrachia</taxon>
        <taxon>Caudata</taxon>
        <taxon>Salamandroidea</taxon>
        <taxon>Salamandridae</taxon>
        <taxon>Pleurodelinae</taxon>
        <taxon>Pleurodeles</taxon>
    </lineage>
</organism>
<feature type="compositionally biased region" description="Low complexity" evidence="1">
    <location>
        <begin position="1093"/>
        <end position="1105"/>
    </location>
</feature>
<evidence type="ECO:0000256" key="1">
    <source>
        <dbReference type="SAM" id="MobiDB-lite"/>
    </source>
</evidence>
<feature type="region of interest" description="Disordered" evidence="1">
    <location>
        <begin position="485"/>
        <end position="519"/>
    </location>
</feature>
<dbReference type="PANTHER" id="PTHR15087">
    <property type="entry name" value="PROTEIN NPAT"/>
    <property type="match status" value="1"/>
</dbReference>
<feature type="region of interest" description="Disordered" evidence="1">
    <location>
        <begin position="1025"/>
        <end position="1109"/>
    </location>
</feature>
<feature type="compositionally biased region" description="Polar residues" evidence="1">
    <location>
        <begin position="1207"/>
        <end position="1224"/>
    </location>
</feature>
<feature type="compositionally biased region" description="Polar residues" evidence="1">
    <location>
        <begin position="1183"/>
        <end position="1199"/>
    </location>
</feature>
<dbReference type="InterPro" id="IPR052850">
    <property type="entry name" value="NPAT_LisH"/>
</dbReference>
<name>A0AAV7NGE8_PLEWA</name>
<feature type="compositionally biased region" description="Polar residues" evidence="1">
    <location>
        <begin position="941"/>
        <end position="959"/>
    </location>
</feature>
<feature type="compositionally biased region" description="Basic and acidic residues" evidence="1">
    <location>
        <begin position="489"/>
        <end position="508"/>
    </location>
</feature>
<protein>
    <recommendedName>
        <fullName evidence="2">Protein NPAT C-terminal domain-containing protein</fullName>
    </recommendedName>
</protein>
<reference evidence="3" key="1">
    <citation type="journal article" date="2022" name="bioRxiv">
        <title>Sequencing and chromosome-scale assembly of the giantPleurodeles waltlgenome.</title>
        <authorList>
            <person name="Brown T."/>
            <person name="Elewa A."/>
            <person name="Iarovenko S."/>
            <person name="Subramanian E."/>
            <person name="Araus A.J."/>
            <person name="Petzold A."/>
            <person name="Susuki M."/>
            <person name="Suzuki K.-i.T."/>
            <person name="Hayashi T."/>
            <person name="Toyoda A."/>
            <person name="Oliveira C."/>
            <person name="Osipova E."/>
            <person name="Leigh N.D."/>
            <person name="Simon A."/>
            <person name="Yun M.H."/>
        </authorList>
    </citation>
    <scope>NUCLEOTIDE SEQUENCE</scope>
    <source>
        <strain evidence="3">20211129_DDA</strain>
        <tissue evidence="3">Liver</tissue>
    </source>
</reference>